<evidence type="ECO:0000256" key="2">
    <source>
        <dbReference type="ARBA" id="ARBA00022448"/>
    </source>
</evidence>
<evidence type="ECO:0000259" key="8">
    <source>
        <dbReference type="PROSITE" id="PS50928"/>
    </source>
</evidence>
<dbReference type="Gene3D" id="1.10.3720.10">
    <property type="entry name" value="MetI-like"/>
    <property type="match status" value="1"/>
</dbReference>
<organism evidence="9 10">
    <name type="scientific">Promicromonospora aerolata</name>
    <dbReference type="NCBI Taxonomy" id="195749"/>
    <lineage>
        <taxon>Bacteria</taxon>
        <taxon>Bacillati</taxon>
        <taxon>Actinomycetota</taxon>
        <taxon>Actinomycetes</taxon>
        <taxon>Micrococcales</taxon>
        <taxon>Promicromonosporaceae</taxon>
        <taxon>Promicromonospora</taxon>
    </lineage>
</organism>
<protein>
    <submittedName>
        <fullName evidence="9">Carbohydrate ABC transporter permease</fullName>
    </submittedName>
</protein>
<dbReference type="Proteomes" id="UP001597338">
    <property type="component" value="Unassembled WGS sequence"/>
</dbReference>
<evidence type="ECO:0000313" key="10">
    <source>
        <dbReference type="Proteomes" id="UP001597338"/>
    </source>
</evidence>
<dbReference type="CDD" id="cd06261">
    <property type="entry name" value="TM_PBP2"/>
    <property type="match status" value="1"/>
</dbReference>
<comment type="subcellular location">
    <subcellularLocation>
        <location evidence="1 7">Cell membrane</location>
        <topology evidence="1 7">Multi-pass membrane protein</topology>
    </subcellularLocation>
</comment>
<feature type="domain" description="ABC transmembrane type-1" evidence="8">
    <location>
        <begin position="83"/>
        <end position="273"/>
    </location>
</feature>
<feature type="transmembrane region" description="Helical" evidence="7">
    <location>
        <begin position="21"/>
        <end position="46"/>
    </location>
</feature>
<feature type="transmembrane region" description="Helical" evidence="7">
    <location>
        <begin position="250"/>
        <end position="273"/>
    </location>
</feature>
<dbReference type="InterPro" id="IPR035906">
    <property type="entry name" value="MetI-like_sf"/>
</dbReference>
<reference evidence="10" key="1">
    <citation type="journal article" date="2019" name="Int. J. Syst. Evol. Microbiol.">
        <title>The Global Catalogue of Microorganisms (GCM) 10K type strain sequencing project: providing services to taxonomists for standard genome sequencing and annotation.</title>
        <authorList>
            <consortium name="The Broad Institute Genomics Platform"/>
            <consortium name="The Broad Institute Genome Sequencing Center for Infectious Disease"/>
            <person name="Wu L."/>
            <person name="Ma J."/>
        </authorList>
    </citation>
    <scope>NUCLEOTIDE SEQUENCE [LARGE SCALE GENOMIC DNA]</scope>
    <source>
        <strain evidence="10">CCM 7043</strain>
    </source>
</reference>
<proteinExistence type="inferred from homology"/>
<feature type="transmembrane region" description="Helical" evidence="7">
    <location>
        <begin position="194"/>
        <end position="216"/>
    </location>
</feature>
<keyword evidence="6 7" id="KW-0472">Membrane</keyword>
<feature type="transmembrane region" description="Helical" evidence="7">
    <location>
        <begin position="87"/>
        <end position="111"/>
    </location>
</feature>
<keyword evidence="4 7" id="KW-0812">Transmembrane</keyword>
<dbReference type="InterPro" id="IPR000515">
    <property type="entry name" value="MetI-like"/>
</dbReference>
<dbReference type="PANTHER" id="PTHR43744">
    <property type="entry name" value="ABC TRANSPORTER PERMEASE PROTEIN MG189-RELATED-RELATED"/>
    <property type="match status" value="1"/>
</dbReference>
<comment type="caution">
    <text evidence="9">The sequence shown here is derived from an EMBL/GenBank/DDBJ whole genome shotgun (WGS) entry which is preliminary data.</text>
</comment>
<evidence type="ECO:0000256" key="3">
    <source>
        <dbReference type="ARBA" id="ARBA00022475"/>
    </source>
</evidence>
<evidence type="ECO:0000256" key="7">
    <source>
        <dbReference type="RuleBase" id="RU363032"/>
    </source>
</evidence>
<sequence>MSGPSTRPGTAAGLRPPRIRLAAAGWHLALAILSLLTAFPLLWAVLTSFKPPNEIFDAAPVSAHPTLANYADVLTRWPAGELIGRTAVMATGVAVGQLVIAVLAAFALAHFHPRARPVVLGLTAVSLAIPPQALIVPQFLLTARLGWLNTEAGLIVPQLGSSALAVLVLLQHVEALPPSLAAAARLEGARPLEVLWHVILPGLRPAIAALGVLVFITTWNEYLWPLLVTPDAMHTTVQVGLAQFETAEGINYGGLLAAATLTSLPIVVVYLAASRRITDAFLTSGLR</sequence>
<feature type="transmembrane region" description="Helical" evidence="7">
    <location>
        <begin position="152"/>
        <end position="173"/>
    </location>
</feature>
<dbReference type="SUPFAM" id="SSF161098">
    <property type="entry name" value="MetI-like"/>
    <property type="match status" value="1"/>
</dbReference>
<dbReference type="Pfam" id="PF00528">
    <property type="entry name" value="BPD_transp_1"/>
    <property type="match status" value="1"/>
</dbReference>
<dbReference type="PANTHER" id="PTHR43744:SF8">
    <property type="entry name" value="SN-GLYCEROL-3-PHOSPHATE TRANSPORT SYSTEM PERMEASE PROTEIN UGPE"/>
    <property type="match status" value="1"/>
</dbReference>
<evidence type="ECO:0000256" key="6">
    <source>
        <dbReference type="ARBA" id="ARBA00023136"/>
    </source>
</evidence>
<evidence type="ECO:0000256" key="1">
    <source>
        <dbReference type="ARBA" id="ARBA00004651"/>
    </source>
</evidence>
<dbReference type="RefSeq" id="WP_377197150.1">
    <property type="nucleotide sequence ID" value="NZ_JBHUHF010000001.1"/>
</dbReference>
<feature type="transmembrane region" description="Helical" evidence="7">
    <location>
        <begin position="118"/>
        <end position="140"/>
    </location>
</feature>
<accession>A0ABW4V478</accession>
<keyword evidence="2 7" id="KW-0813">Transport</keyword>
<dbReference type="PROSITE" id="PS50928">
    <property type="entry name" value="ABC_TM1"/>
    <property type="match status" value="1"/>
</dbReference>
<comment type="similarity">
    <text evidence="7">Belongs to the binding-protein-dependent transport system permease family.</text>
</comment>
<keyword evidence="10" id="KW-1185">Reference proteome</keyword>
<evidence type="ECO:0000256" key="5">
    <source>
        <dbReference type="ARBA" id="ARBA00022989"/>
    </source>
</evidence>
<dbReference type="EMBL" id="JBHUHF010000001">
    <property type="protein sequence ID" value="MFD2025244.1"/>
    <property type="molecule type" value="Genomic_DNA"/>
</dbReference>
<evidence type="ECO:0000313" key="9">
    <source>
        <dbReference type="EMBL" id="MFD2025244.1"/>
    </source>
</evidence>
<evidence type="ECO:0000256" key="4">
    <source>
        <dbReference type="ARBA" id="ARBA00022692"/>
    </source>
</evidence>
<gene>
    <name evidence="9" type="ORF">ACFSL2_06950</name>
</gene>
<keyword evidence="3" id="KW-1003">Cell membrane</keyword>
<name>A0ABW4V478_9MICO</name>
<keyword evidence="5 7" id="KW-1133">Transmembrane helix</keyword>